<dbReference type="InterPro" id="IPR003591">
    <property type="entry name" value="Leu-rich_rpt_typical-subtyp"/>
</dbReference>
<keyword evidence="4" id="KW-1133">Transmembrane helix</keyword>
<evidence type="ECO:0000313" key="6">
    <source>
        <dbReference type="Proteomes" id="UP001153069"/>
    </source>
</evidence>
<dbReference type="Proteomes" id="UP001153069">
    <property type="component" value="Unassembled WGS sequence"/>
</dbReference>
<proteinExistence type="predicted"/>
<organism evidence="5 6">
    <name type="scientific">Seminavis robusta</name>
    <dbReference type="NCBI Taxonomy" id="568900"/>
    <lineage>
        <taxon>Eukaryota</taxon>
        <taxon>Sar</taxon>
        <taxon>Stramenopiles</taxon>
        <taxon>Ochrophyta</taxon>
        <taxon>Bacillariophyta</taxon>
        <taxon>Bacillariophyceae</taxon>
        <taxon>Bacillariophycidae</taxon>
        <taxon>Naviculales</taxon>
        <taxon>Naviculaceae</taxon>
        <taxon>Seminavis</taxon>
    </lineage>
</organism>
<evidence type="ECO:0000256" key="4">
    <source>
        <dbReference type="SAM" id="Phobius"/>
    </source>
</evidence>
<dbReference type="SUPFAM" id="SSF52058">
    <property type="entry name" value="L domain-like"/>
    <property type="match status" value="1"/>
</dbReference>
<dbReference type="Pfam" id="PF00560">
    <property type="entry name" value="LRR_1"/>
    <property type="match status" value="1"/>
</dbReference>
<feature type="region of interest" description="Disordered" evidence="3">
    <location>
        <begin position="376"/>
        <end position="408"/>
    </location>
</feature>
<evidence type="ECO:0000256" key="2">
    <source>
        <dbReference type="ARBA" id="ARBA00022737"/>
    </source>
</evidence>
<evidence type="ECO:0000256" key="3">
    <source>
        <dbReference type="SAM" id="MobiDB-lite"/>
    </source>
</evidence>
<dbReference type="SMART" id="SM00369">
    <property type="entry name" value="LRR_TYP"/>
    <property type="match status" value="4"/>
</dbReference>
<dbReference type="InterPro" id="IPR053038">
    <property type="entry name" value="RLP_Defense"/>
</dbReference>
<dbReference type="Gene3D" id="3.80.10.10">
    <property type="entry name" value="Ribonuclease Inhibitor"/>
    <property type="match status" value="1"/>
</dbReference>
<gene>
    <name evidence="5" type="ORF">SEMRO_1130_G244560.1</name>
</gene>
<reference evidence="5" key="1">
    <citation type="submission" date="2020-06" db="EMBL/GenBank/DDBJ databases">
        <authorList>
            <consortium name="Plant Systems Biology data submission"/>
        </authorList>
    </citation>
    <scope>NUCLEOTIDE SEQUENCE</scope>
    <source>
        <strain evidence="5">D6</strain>
    </source>
</reference>
<dbReference type="EMBL" id="CAICTM010001128">
    <property type="protein sequence ID" value="CAB9520746.1"/>
    <property type="molecule type" value="Genomic_DNA"/>
</dbReference>
<keyword evidence="2" id="KW-0677">Repeat</keyword>
<dbReference type="FunFam" id="3.80.10.10:FF:000041">
    <property type="entry name" value="LRR receptor-like serine/threonine-protein kinase ERECTA"/>
    <property type="match status" value="1"/>
</dbReference>
<name>A0A9N8EFY6_9STRA</name>
<accession>A0A9N8EFY6</accession>
<comment type="caution">
    <text evidence="5">The sequence shown here is derived from an EMBL/GenBank/DDBJ whole genome shotgun (WGS) entry which is preliminary data.</text>
</comment>
<dbReference type="InterPro" id="IPR001611">
    <property type="entry name" value="Leu-rich_rpt"/>
</dbReference>
<keyword evidence="1" id="KW-0433">Leucine-rich repeat</keyword>
<keyword evidence="4" id="KW-0472">Membrane</keyword>
<keyword evidence="4" id="KW-0812">Transmembrane</keyword>
<dbReference type="PANTHER" id="PTHR48064">
    <property type="entry name" value="OS01G0750400 PROTEIN"/>
    <property type="match status" value="1"/>
</dbReference>
<dbReference type="PANTHER" id="PTHR48064:SF6">
    <property type="entry name" value="RECEPTOR-LIKE PROTEIN KINASE 2"/>
    <property type="match status" value="1"/>
</dbReference>
<feature type="transmembrane region" description="Helical" evidence="4">
    <location>
        <begin position="351"/>
        <end position="372"/>
    </location>
</feature>
<evidence type="ECO:0000256" key="1">
    <source>
        <dbReference type="ARBA" id="ARBA00022614"/>
    </source>
</evidence>
<dbReference type="AlphaFoldDB" id="A0A9N8EFY6"/>
<dbReference type="OrthoDB" id="46005at2759"/>
<feature type="compositionally biased region" description="Low complexity" evidence="3">
    <location>
        <begin position="293"/>
        <end position="311"/>
    </location>
</feature>
<protein>
    <submittedName>
        <fullName evidence="5">Leucine Rich Repeat</fullName>
    </submittedName>
</protein>
<feature type="region of interest" description="Disordered" evidence="3">
    <location>
        <begin position="1"/>
        <end position="33"/>
    </location>
</feature>
<sequence>MDDEKEQQAEASEMAGQAMADGSETHETKSATDASLVSCELQKAAAKLALSPGETMAILNDDMETWQQLCKESNATTTSCGLHRACTTLALKPSETLALVSGIYIGNGHKLDGDVLQKVAVQMALACGETLDLQGDDIETGLCSDDMQKAAAKLALTPGETIAIMNGDSYSGQQLAIDRDEIMQEPSAKLSQGETLALLLGVVESEQTPTSASKCTAKLDDIAQAASEAPKIGRSVPASSPSPDYAQPPQFQERIDTGVPGAYHSEPGRHEERRGGFVPGEYTRASVRRFSLSPEAPDAATTDDSTSTPEDYQQHIHGLVEAKPVSEELSHACPVDHSSSKKRENDAKGRAWFMQRFCILLVLGVTVVAIVIGTTSGRQNTSPDAEKVPSSQDVDDDPADSSTSPKGTMAPTSYFFGLLPGYSRDVILEDTEGTLPQSRAYEWVLRDPHLENFTDARLLQRYAMATFYYSTEGVNWLENGRGITRGNTSSIAVPEGTHVRSARCNGPGGDQYTWLDYSAPHECCWYSMAIDDGKQLCNEKDEVANLMFIQNNLVGTIPPELALLGSLKHIFLMRNSISGALPVEVFSALAEIQELRLGDNQISGTIPEEIILWNETIRFLQMENNVLTGSLPGELWQLTKLTSIFLAQNYLTGSLAGEVSNLQELKILELSNNQLDTTIPSELGVVRALKSLTLAENTLGAIPSELGRLTNLIHLVLTGARLSSTLPSELGLLSQLRRFSVDKNPDLVGQIPASMGQLVPANTSQIPECNQAPPPGYDRSPDGRYDLDWVFLSDTGLTGNIPDEWCTGLDILCFDCTNPSQLCGCGCPCD</sequence>
<feature type="region of interest" description="Disordered" evidence="3">
    <location>
        <begin position="228"/>
        <end position="313"/>
    </location>
</feature>
<keyword evidence="6" id="KW-1185">Reference proteome</keyword>
<evidence type="ECO:0000313" key="5">
    <source>
        <dbReference type="EMBL" id="CAB9520746.1"/>
    </source>
</evidence>
<feature type="compositionally biased region" description="Basic and acidic residues" evidence="3">
    <location>
        <begin position="266"/>
        <end position="275"/>
    </location>
</feature>
<dbReference type="InterPro" id="IPR032675">
    <property type="entry name" value="LRR_dom_sf"/>
</dbReference>